<dbReference type="EMBL" id="GG745388">
    <property type="protein sequence ID" value="KNE73123.1"/>
    <property type="molecule type" value="Genomic_DNA"/>
</dbReference>
<sequence length="606" mass="65091">MSNEYERQRLENIRKNEELLKSLNITPASKIIPTARAPTKSPSLAPKANSATKKRKAPATSSARSSAAAASDADSSSTRRTSLRLRGLQPDGEQAARAALAESTSSSPVAGRPEKRARRDTAALSLDDAMTEGSGKAKQAGHLLRELAELVQAGVKEEFDANPYAYESGDENEPDASSEAIRRVFGRLEVQHDAPVKVVPSRIYTAEFAPIESKVLACMGDKMGTLALWDLTDHVQDPHGAQSNEAAAADDDDDDTKPAEDPMLRNLFTFQPHSGTISTIHFPPGLPADRLYTSSYDGTVRALDLAAQQFATVASGADEITSIASSAALPNLLWLSAASGSTAAIDVRAGPIPVMGASVDVSSRVDLGSPFATKSFHGVCDKKCGCVSVHPTKPHLVLLSSNDTSMRLFDVRRAEFQTKTNTNHAALFSQLGVPTEPSDDDEDTDAAPTHGLMQLASFAHGYSCTAAYFRPNDGNAIVSTSYDDRVRIWRDPLTSLASPTFSAMHNNKTGKWVTTFRARWHPTVPDCVLVGNMKRHVDVMDAKTGKFVMMLDHASISAVPAVVAAHPAVRHQGVVLAGNASGKCHVWTRRVEEEGEDQKVREEGDE</sequence>
<name>A0A0L0TE31_ALLM3</name>
<evidence type="ECO:0000313" key="7">
    <source>
        <dbReference type="EMBL" id="KNE73123.1"/>
    </source>
</evidence>
<keyword evidence="5" id="KW-0227">DNA damage</keyword>
<dbReference type="OrthoDB" id="9890280at2759"/>
<accession>A0A0L0TE31</accession>
<keyword evidence="8" id="KW-1185">Reference proteome</keyword>
<evidence type="ECO:0000256" key="2">
    <source>
        <dbReference type="ARBA" id="ARBA00021132"/>
    </source>
</evidence>
<keyword evidence="4" id="KW-0677">Repeat</keyword>
<evidence type="ECO:0000256" key="5">
    <source>
        <dbReference type="RuleBase" id="RU365004"/>
    </source>
</evidence>
<dbReference type="SUPFAM" id="SSF50978">
    <property type="entry name" value="WD40 repeat-like"/>
    <property type="match status" value="1"/>
</dbReference>
<evidence type="ECO:0000256" key="6">
    <source>
        <dbReference type="SAM" id="MobiDB-lite"/>
    </source>
</evidence>
<comment type="similarity">
    <text evidence="1 5">Belongs to the WD repeat DDB2/WDR76 family.</text>
</comment>
<keyword evidence="3 5" id="KW-0853">WD repeat</keyword>
<dbReference type="GO" id="GO:0005634">
    <property type="term" value="C:nucleus"/>
    <property type="evidence" value="ECO:0007669"/>
    <property type="project" value="TreeGrafter"/>
</dbReference>
<evidence type="ECO:0000256" key="1">
    <source>
        <dbReference type="ARBA" id="ARBA00005434"/>
    </source>
</evidence>
<protein>
    <recommendedName>
        <fullName evidence="2 5">DNA damage-binding protein CMR1</fullName>
    </recommendedName>
</protein>
<dbReference type="PANTHER" id="PTHR14773">
    <property type="entry name" value="WD REPEAT-CONTAINING PROTEIN 76"/>
    <property type="match status" value="1"/>
</dbReference>
<dbReference type="InterPro" id="IPR015943">
    <property type="entry name" value="WD40/YVTN_repeat-like_dom_sf"/>
</dbReference>
<dbReference type="PANTHER" id="PTHR14773:SF0">
    <property type="entry name" value="WD REPEAT-CONTAINING PROTEIN 76"/>
    <property type="match status" value="1"/>
</dbReference>
<reference evidence="8" key="2">
    <citation type="submission" date="2009-11" db="EMBL/GenBank/DDBJ databases">
        <title>The Genome Sequence of Allomyces macrogynus strain ATCC 38327.</title>
        <authorList>
            <consortium name="The Broad Institute Genome Sequencing Platform"/>
            <person name="Russ C."/>
            <person name="Cuomo C."/>
            <person name="Shea T."/>
            <person name="Young S.K."/>
            <person name="Zeng Q."/>
            <person name="Koehrsen M."/>
            <person name="Haas B."/>
            <person name="Borodovsky M."/>
            <person name="Guigo R."/>
            <person name="Alvarado L."/>
            <person name="Berlin A."/>
            <person name="Borenstein D."/>
            <person name="Chen Z."/>
            <person name="Engels R."/>
            <person name="Freedman E."/>
            <person name="Gellesch M."/>
            <person name="Goldberg J."/>
            <person name="Griggs A."/>
            <person name="Gujja S."/>
            <person name="Heiman D."/>
            <person name="Hepburn T."/>
            <person name="Howarth C."/>
            <person name="Jen D."/>
            <person name="Larson L."/>
            <person name="Lewis B."/>
            <person name="Mehta T."/>
            <person name="Park D."/>
            <person name="Pearson M."/>
            <person name="Roberts A."/>
            <person name="Saif S."/>
            <person name="Shenoy N."/>
            <person name="Sisk P."/>
            <person name="Stolte C."/>
            <person name="Sykes S."/>
            <person name="Walk T."/>
            <person name="White J."/>
            <person name="Yandava C."/>
            <person name="Burger G."/>
            <person name="Gray M.W."/>
            <person name="Holland P.W.H."/>
            <person name="King N."/>
            <person name="Lang F.B.F."/>
            <person name="Roger A.J."/>
            <person name="Ruiz-Trillo I."/>
            <person name="Lander E."/>
            <person name="Nusbaum C."/>
        </authorList>
    </citation>
    <scope>NUCLEOTIDE SEQUENCE [LARGE SCALE GENOMIC DNA]</scope>
    <source>
        <strain evidence="8">ATCC 38327</strain>
    </source>
</reference>
<dbReference type="AlphaFoldDB" id="A0A0L0TE31"/>
<evidence type="ECO:0000313" key="8">
    <source>
        <dbReference type="Proteomes" id="UP000054350"/>
    </source>
</evidence>
<keyword evidence="5" id="KW-0238">DNA-binding</keyword>
<evidence type="ECO:0000256" key="3">
    <source>
        <dbReference type="ARBA" id="ARBA00022574"/>
    </source>
</evidence>
<gene>
    <name evidence="7" type="ORF">AMAG_17271</name>
</gene>
<feature type="compositionally biased region" description="Low complexity" evidence="6">
    <location>
        <begin position="58"/>
        <end position="80"/>
    </location>
</feature>
<dbReference type="InterPro" id="IPR036322">
    <property type="entry name" value="WD40_repeat_dom_sf"/>
</dbReference>
<dbReference type="Pfam" id="PF00400">
    <property type="entry name" value="WD40"/>
    <property type="match status" value="1"/>
</dbReference>
<evidence type="ECO:0000256" key="4">
    <source>
        <dbReference type="ARBA" id="ARBA00022737"/>
    </source>
</evidence>
<reference evidence="7 8" key="1">
    <citation type="submission" date="2009-11" db="EMBL/GenBank/DDBJ databases">
        <title>Annotation of Allomyces macrogynus ATCC 38327.</title>
        <authorList>
            <consortium name="The Broad Institute Genome Sequencing Platform"/>
            <person name="Russ C."/>
            <person name="Cuomo C."/>
            <person name="Burger G."/>
            <person name="Gray M.W."/>
            <person name="Holland P.W.H."/>
            <person name="King N."/>
            <person name="Lang F.B.F."/>
            <person name="Roger A.J."/>
            <person name="Ruiz-Trillo I."/>
            <person name="Young S.K."/>
            <person name="Zeng Q."/>
            <person name="Gargeya S."/>
            <person name="Fitzgerald M."/>
            <person name="Haas B."/>
            <person name="Abouelleil A."/>
            <person name="Alvarado L."/>
            <person name="Arachchi H.M."/>
            <person name="Berlin A."/>
            <person name="Chapman S.B."/>
            <person name="Gearin G."/>
            <person name="Goldberg J."/>
            <person name="Griggs A."/>
            <person name="Gujja S."/>
            <person name="Hansen M."/>
            <person name="Heiman D."/>
            <person name="Howarth C."/>
            <person name="Larimer J."/>
            <person name="Lui A."/>
            <person name="MacDonald P.J.P."/>
            <person name="McCowen C."/>
            <person name="Montmayeur A."/>
            <person name="Murphy C."/>
            <person name="Neiman D."/>
            <person name="Pearson M."/>
            <person name="Priest M."/>
            <person name="Roberts A."/>
            <person name="Saif S."/>
            <person name="Shea T."/>
            <person name="Sisk P."/>
            <person name="Stolte C."/>
            <person name="Sykes S."/>
            <person name="Wortman J."/>
            <person name="Nusbaum C."/>
            <person name="Birren B."/>
        </authorList>
    </citation>
    <scope>NUCLEOTIDE SEQUENCE [LARGE SCALE GENOMIC DNA]</scope>
    <source>
        <strain evidence="7 8">ATCC 38327</strain>
    </source>
</reference>
<feature type="region of interest" description="Disordered" evidence="6">
    <location>
        <begin position="237"/>
        <end position="261"/>
    </location>
</feature>
<dbReference type="GO" id="GO:0006974">
    <property type="term" value="P:DNA damage response"/>
    <property type="evidence" value="ECO:0007669"/>
    <property type="project" value="UniProtKB-KW"/>
</dbReference>
<dbReference type="GO" id="GO:0003677">
    <property type="term" value="F:DNA binding"/>
    <property type="evidence" value="ECO:0007669"/>
    <property type="project" value="UniProtKB-UniRule"/>
</dbReference>
<comment type="function">
    <text evidence="5">DNA-binding protein that binds to both single- and double-stranded DNA. Binds preferentially to UV-damaged DNA. May be involved in DNA-metabolic processes.</text>
</comment>
<organism evidence="7 8">
    <name type="scientific">Allomyces macrogynus (strain ATCC 38327)</name>
    <name type="common">Allomyces javanicus var. macrogynus</name>
    <dbReference type="NCBI Taxonomy" id="578462"/>
    <lineage>
        <taxon>Eukaryota</taxon>
        <taxon>Fungi</taxon>
        <taxon>Fungi incertae sedis</taxon>
        <taxon>Blastocladiomycota</taxon>
        <taxon>Blastocladiomycetes</taxon>
        <taxon>Blastocladiales</taxon>
        <taxon>Blastocladiaceae</taxon>
        <taxon>Allomyces</taxon>
    </lineage>
</organism>
<dbReference type="InterPro" id="IPR001680">
    <property type="entry name" value="WD40_rpt"/>
</dbReference>
<dbReference type="OMA" id="DPNTLYW"/>
<dbReference type="VEuPathDB" id="FungiDB:AMAG_17271"/>
<dbReference type="SMART" id="SM00320">
    <property type="entry name" value="WD40"/>
    <property type="match status" value="4"/>
</dbReference>
<dbReference type="eggNOG" id="KOG4328">
    <property type="taxonomic scope" value="Eukaryota"/>
</dbReference>
<dbReference type="STRING" id="578462.A0A0L0TE31"/>
<proteinExistence type="inferred from homology"/>
<dbReference type="GO" id="GO:2000001">
    <property type="term" value="P:regulation of DNA damage checkpoint"/>
    <property type="evidence" value="ECO:0007669"/>
    <property type="project" value="TreeGrafter"/>
</dbReference>
<feature type="region of interest" description="Disordered" evidence="6">
    <location>
        <begin position="24"/>
        <end position="120"/>
    </location>
</feature>
<dbReference type="Proteomes" id="UP000054350">
    <property type="component" value="Unassembled WGS sequence"/>
</dbReference>
<dbReference type="InterPro" id="IPR050853">
    <property type="entry name" value="WD_repeat_DNA-damage-binding"/>
</dbReference>
<dbReference type="Gene3D" id="2.130.10.10">
    <property type="entry name" value="YVTN repeat-like/Quinoprotein amine dehydrogenase"/>
    <property type="match status" value="1"/>
</dbReference>